<feature type="domain" description="EAL" evidence="1">
    <location>
        <begin position="84"/>
        <end position="247"/>
    </location>
</feature>
<name>A0ABM7RWW2_9PSED</name>
<dbReference type="RefSeq" id="WP_096512601.1">
    <property type="nucleotide sequence ID" value="NZ_AP017423.2"/>
</dbReference>
<dbReference type="Gene3D" id="3.20.20.450">
    <property type="entry name" value="EAL domain"/>
    <property type="match status" value="1"/>
</dbReference>
<accession>A0ABM7RWW2</accession>
<dbReference type="Pfam" id="PF00563">
    <property type="entry name" value="EAL"/>
    <property type="match status" value="1"/>
</dbReference>
<dbReference type="InterPro" id="IPR035919">
    <property type="entry name" value="EAL_sf"/>
</dbReference>
<proteinExistence type="predicted"/>
<evidence type="ECO:0000313" key="3">
    <source>
        <dbReference type="Proteomes" id="UP000218595"/>
    </source>
</evidence>
<evidence type="ECO:0000313" key="2">
    <source>
        <dbReference type="EMBL" id="BCX67118.1"/>
    </source>
</evidence>
<evidence type="ECO:0000259" key="1">
    <source>
        <dbReference type="Pfam" id="PF00563"/>
    </source>
</evidence>
<keyword evidence="3" id="KW-1185">Reference proteome</keyword>
<dbReference type="InterPro" id="IPR001633">
    <property type="entry name" value="EAL_dom"/>
</dbReference>
<dbReference type="Proteomes" id="UP000218595">
    <property type="component" value="Chromosome"/>
</dbReference>
<reference evidence="2 3" key="1">
    <citation type="submission" date="2016-04" db="EMBL/GenBank/DDBJ databases">
        <title>Complete genome sequence of Pseudomonas sp. LAB-08 isolated from TCE contaminated aquifer soil.</title>
        <authorList>
            <person name="Dohra H."/>
            <person name="Suzuki K."/>
            <person name="Fatma A."/>
            <person name="Inuzuka Y."/>
            <person name="Honjo M."/>
            <person name="Tashiro Y."/>
            <person name="Futamata H."/>
        </authorList>
    </citation>
    <scope>NUCLEOTIDE SEQUENCE [LARGE SCALE GENOMIC DNA]</scope>
    <source>
        <strain evidence="2 3">LAB-08</strain>
    </source>
</reference>
<dbReference type="SUPFAM" id="SSF141868">
    <property type="entry name" value="EAL domain-like"/>
    <property type="match status" value="1"/>
</dbReference>
<gene>
    <name evidence="2" type="ORF">LAB08_R17420</name>
</gene>
<protein>
    <submittedName>
        <fullName evidence="2">EAL domain-containing protein</fullName>
    </submittedName>
</protein>
<organism evidence="2 3">
    <name type="scientific">Pseudomonas izuensis</name>
    <dbReference type="NCBI Taxonomy" id="2684212"/>
    <lineage>
        <taxon>Bacteria</taxon>
        <taxon>Pseudomonadati</taxon>
        <taxon>Pseudomonadota</taxon>
        <taxon>Gammaproteobacteria</taxon>
        <taxon>Pseudomonadales</taxon>
        <taxon>Pseudomonadaceae</taxon>
        <taxon>Pseudomonas</taxon>
    </lineage>
</organism>
<dbReference type="EMBL" id="AP017423">
    <property type="protein sequence ID" value="BCX67118.1"/>
    <property type="molecule type" value="Genomic_DNA"/>
</dbReference>
<sequence>MNATGCVPRFDRADQHFSRQLILTRDGCPFASEIRIQSDDSLILSAIDSGAPAAHQMGGIYSEVLMQTRLSAFSLKNRNSASENKHLSRRFVCVEQSALTHAELTEDLIRCSDILRGFGQTLVIALNTLPLSMDSFTDKKNVLHNVFLLKDHGIEIAFDGFDIYDESIETYTTLNLFDYIKISISTLDLDLELTGNPDLFNRLYERMILQAHNNKVCFIADSVEHAASHVLARALPFDYFQGSHYSPAENL</sequence>